<feature type="compositionally biased region" description="Low complexity" evidence="1">
    <location>
        <begin position="12"/>
        <end position="25"/>
    </location>
</feature>
<organism evidence="2 3">
    <name type="scientific">Embleya scabrispora</name>
    <dbReference type="NCBI Taxonomy" id="159449"/>
    <lineage>
        <taxon>Bacteria</taxon>
        <taxon>Bacillati</taxon>
        <taxon>Actinomycetota</taxon>
        <taxon>Actinomycetes</taxon>
        <taxon>Kitasatosporales</taxon>
        <taxon>Streptomycetaceae</taxon>
        <taxon>Embleya</taxon>
    </lineage>
</organism>
<feature type="region of interest" description="Disordered" evidence="1">
    <location>
        <begin position="1"/>
        <end position="74"/>
    </location>
</feature>
<protein>
    <submittedName>
        <fullName evidence="2">Uncharacterized protein</fullName>
    </submittedName>
</protein>
<gene>
    <name evidence="2" type="ORF">B4N89_04045</name>
</gene>
<feature type="compositionally biased region" description="Low complexity" evidence="1">
    <location>
        <begin position="45"/>
        <end position="59"/>
    </location>
</feature>
<accession>A0A1T3NTK3</accession>
<evidence type="ECO:0000256" key="1">
    <source>
        <dbReference type="SAM" id="MobiDB-lite"/>
    </source>
</evidence>
<name>A0A1T3NTK3_9ACTN</name>
<keyword evidence="3" id="KW-1185">Reference proteome</keyword>
<proteinExistence type="predicted"/>
<sequence length="86" mass="9149">MSTATPRRSRRQAANGAANARPVAATWCPNPRNSPRGPARRDNTRSNTATRITSSSRASQPTPRLPLQKSAPKGLAAVVLLIVPSH</sequence>
<evidence type="ECO:0000313" key="3">
    <source>
        <dbReference type="Proteomes" id="UP000190037"/>
    </source>
</evidence>
<dbReference type="Proteomes" id="UP000190037">
    <property type="component" value="Unassembled WGS sequence"/>
</dbReference>
<reference evidence="2 3" key="1">
    <citation type="submission" date="2017-03" db="EMBL/GenBank/DDBJ databases">
        <title>Draft genome sequence of Streptomyces scabrisporus NF3, endophyte isolated from Amphipterygium adstringens.</title>
        <authorList>
            <person name="Vazquez M."/>
            <person name="Ceapa C.D."/>
            <person name="Rodriguez Luna D."/>
            <person name="Sanchez Esquivel S."/>
        </authorList>
    </citation>
    <scope>NUCLEOTIDE SEQUENCE [LARGE SCALE GENOMIC DNA]</scope>
    <source>
        <strain evidence="2 3">NF3</strain>
    </source>
</reference>
<comment type="caution">
    <text evidence="2">The sequence shown here is derived from an EMBL/GenBank/DDBJ whole genome shotgun (WGS) entry which is preliminary data.</text>
</comment>
<evidence type="ECO:0000313" key="2">
    <source>
        <dbReference type="EMBL" id="OPC80227.1"/>
    </source>
</evidence>
<dbReference type="EMBL" id="MWQN01000001">
    <property type="protein sequence ID" value="OPC80227.1"/>
    <property type="molecule type" value="Genomic_DNA"/>
</dbReference>
<dbReference type="AlphaFoldDB" id="A0A1T3NTK3"/>